<reference evidence="1 2" key="1">
    <citation type="submission" date="2018-08" db="EMBL/GenBank/DDBJ databases">
        <title>Complete genome sequence of JP2-74.</title>
        <authorList>
            <person name="Wu L."/>
        </authorList>
    </citation>
    <scope>NUCLEOTIDE SEQUENCE [LARGE SCALE GENOMIC DNA]</scope>
    <source>
        <strain evidence="1 2">JP2-74</strain>
    </source>
</reference>
<dbReference type="Gene3D" id="1.10.10.690">
    <property type="entry name" value="YidB-like"/>
    <property type="match status" value="1"/>
</dbReference>
<dbReference type="AlphaFoldDB" id="A0AAD0W706"/>
<gene>
    <name evidence="1" type="ORF">D1345_00830</name>
</gene>
<dbReference type="InterPro" id="IPR045372">
    <property type="entry name" value="YidB"/>
</dbReference>
<dbReference type="RefSeq" id="WP_019101782.1">
    <property type="nucleotide sequence ID" value="NZ_CP031968.1"/>
</dbReference>
<keyword evidence="2" id="KW-1185">Reference proteome</keyword>
<dbReference type="SUPFAM" id="SSF140804">
    <property type="entry name" value="YidB-like"/>
    <property type="match status" value="1"/>
</dbReference>
<evidence type="ECO:0000313" key="2">
    <source>
        <dbReference type="Proteomes" id="UP000259465"/>
    </source>
</evidence>
<proteinExistence type="predicted"/>
<dbReference type="KEGG" id="crz:D1345_00830"/>
<organism evidence="1 2">
    <name type="scientific">Chromobacterium rhizoryzae</name>
    <dbReference type="NCBI Taxonomy" id="1778675"/>
    <lineage>
        <taxon>Bacteria</taxon>
        <taxon>Pseudomonadati</taxon>
        <taxon>Pseudomonadota</taxon>
        <taxon>Betaproteobacteria</taxon>
        <taxon>Neisseriales</taxon>
        <taxon>Chromobacteriaceae</taxon>
        <taxon>Chromobacterium</taxon>
    </lineage>
</organism>
<accession>A0AAD0W706</accession>
<dbReference type="Proteomes" id="UP000259465">
    <property type="component" value="Chromosome"/>
</dbReference>
<dbReference type="InterPro" id="IPR027405">
    <property type="entry name" value="YidB-like"/>
</dbReference>
<evidence type="ECO:0000313" key="1">
    <source>
        <dbReference type="EMBL" id="AXT44832.1"/>
    </source>
</evidence>
<sequence length="130" mass="13282">MALFDSLSGLLSGGAEGGAGGALQALLQQQGGLSSLLEQFQQGGLGELVSSWVGQGGNLPVSAEQIQQVLGSEQLSGLAEKFGLEQGQLSQLVAEHLPGLVDKLTPNGQVPQGEDLLSQGTDLLKGLFRS</sequence>
<name>A0AAD0W706_9NEIS</name>
<protein>
    <submittedName>
        <fullName evidence="1">DUF937 domain-containing protein</fullName>
    </submittedName>
</protein>
<dbReference type="EMBL" id="CP031968">
    <property type="protein sequence ID" value="AXT44832.1"/>
    <property type="molecule type" value="Genomic_DNA"/>
</dbReference>
<dbReference type="Pfam" id="PF20159">
    <property type="entry name" value="YidB"/>
    <property type="match status" value="1"/>
</dbReference>